<dbReference type="PANTHER" id="PTHR33055:SF3">
    <property type="entry name" value="PUTATIVE TRANSPOSASE FOR IS117-RELATED"/>
    <property type="match status" value="1"/>
</dbReference>
<reference evidence="4 5" key="1">
    <citation type="submission" date="2018-12" db="EMBL/GenBank/DDBJ databases">
        <title>Genome sequencing of Prevotella sp. KCOM 3155 (= JS262).</title>
        <authorList>
            <person name="Kook J.-K."/>
            <person name="Park S.-N."/>
            <person name="Lim Y.K."/>
        </authorList>
    </citation>
    <scope>NUCLEOTIDE SEQUENCE [LARGE SCALE GENOMIC DNA]</scope>
    <source>
        <strain evidence="4 5">KCOM 3155</strain>
    </source>
</reference>
<feature type="domain" description="Transposase IS116/IS110/IS902 C-terminal" evidence="3">
    <location>
        <begin position="217"/>
        <end position="301"/>
    </location>
</feature>
<keyword evidence="5" id="KW-1185">Reference proteome</keyword>
<keyword evidence="1" id="KW-0175">Coiled coil</keyword>
<dbReference type="Proteomes" id="UP000278983">
    <property type="component" value="Unassembled WGS sequence"/>
</dbReference>
<comment type="caution">
    <text evidence="4">The sequence shown here is derived from an EMBL/GenBank/DDBJ whole genome shotgun (WGS) entry which is preliminary data.</text>
</comment>
<evidence type="ECO:0000259" key="2">
    <source>
        <dbReference type="Pfam" id="PF01548"/>
    </source>
</evidence>
<dbReference type="GO" id="GO:0004803">
    <property type="term" value="F:transposase activity"/>
    <property type="evidence" value="ECO:0007669"/>
    <property type="project" value="InterPro"/>
</dbReference>
<evidence type="ECO:0000313" key="5">
    <source>
        <dbReference type="Proteomes" id="UP000278983"/>
    </source>
</evidence>
<protein>
    <submittedName>
        <fullName evidence="4">IS110 family transposase</fullName>
    </submittedName>
</protein>
<name>A0A3S0PAD4_9BACT</name>
<dbReference type="GO" id="GO:0003677">
    <property type="term" value="F:DNA binding"/>
    <property type="evidence" value="ECO:0007669"/>
    <property type="project" value="InterPro"/>
</dbReference>
<evidence type="ECO:0000256" key="1">
    <source>
        <dbReference type="SAM" id="Coils"/>
    </source>
</evidence>
<dbReference type="InterPro" id="IPR002525">
    <property type="entry name" value="Transp_IS110-like_N"/>
</dbReference>
<accession>A0A3S0PAD4</accession>
<dbReference type="PANTHER" id="PTHR33055">
    <property type="entry name" value="TRANSPOSASE FOR INSERTION SEQUENCE ELEMENT IS1111A"/>
    <property type="match status" value="1"/>
</dbReference>
<organism evidence="4 5">
    <name type="scientific">Prevotella koreensis</name>
    <dbReference type="NCBI Taxonomy" id="2490854"/>
    <lineage>
        <taxon>Bacteria</taxon>
        <taxon>Pseudomonadati</taxon>
        <taxon>Bacteroidota</taxon>
        <taxon>Bacteroidia</taxon>
        <taxon>Bacteroidales</taxon>
        <taxon>Prevotellaceae</taxon>
        <taxon>Prevotella</taxon>
    </lineage>
</organism>
<feature type="coiled-coil region" evidence="1">
    <location>
        <begin position="186"/>
        <end position="213"/>
    </location>
</feature>
<dbReference type="AlphaFoldDB" id="A0A3S0PAD4"/>
<evidence type="ECO:0000259" key="3">
    <source>
        <dbReference type="Pfam" id="PF02371"/>
    </source>
</evidence>
<dbReference type="RefSeq" id="WP_126678362.1">
    <property type="nucleotide sequence ID" value="NZ_RYYU01000001.1"/>
</dbReference>
<evidence type="ECO:0000313" key="4">
    <source>
        <dbReference type="EMBL" id="RUL59192.1"/>
    </source>
</evidence>
<dbReference type="Pfam" id="PF01548">
    <property type="entry name" value="DEDD_Tnp_IS110"/>
    <property type="match status" value="1"/>
</dbReference>
<dbReference type="EMBL" id="RYYU01000001">
    <property type="protein sequence ID" value="RUL59192.1"/>
    <property type="molecule type" value="Genomic_DNA"/>
</dbReference>
<proteinExistence type="predicted"/>
<dbReference type="InterPro" id="IPR047650">
    <property type="entry name" value="Transpos_IS110"/>
</dbReference>
<sequence length="345" mass="39170">MKKIIIGIDFSKETFDATLLDCRNSELSEAVQSAVHEKFTNKKEGFKAFVTWIKSSVKKINADELLLCGEKTGKYSLPLSNFLYAKGYSIWLDSGLRIKRSLGISRGKSDKADSLKIALYAYRYQDMAVCYVPLSKNVSRLKELFLFRQHLVSQMKAMAVRKNITDDFKKELGDVRFIVDSSTKIIKQIKAIIKKCEEKMQELIEEDEELKTTHDSITSVKGISLINAAAFIAYTNNFKDFGGNAKKIATYWGVVAFAQESGTSVHKVARVSKIANKMLKSLLTQAARIAVRWEPKFRQYFEHLISRGKHQGVALNNVKNKLIHVITALAVSKEKYNPEYECINR</sequence>
<dbReference type="Pfam" id="PF02371">
    <property type="entry name" value="Transposase_20"/>
    <property type="match status" value="1"/>
</dbReference>
<dbReference type="InterPro" id="IPR003346">
    <property type="entry name" value="Transposase_20"/>
</dbReference>
<dbReference type="GO" id="GO:0006313">
    <property type="term" value="P:DNA transposition"/>
    <property type="evidence" value="ECO:0007669"/>
    <property type="project" value="InterPro"/>
</dbReference>
<feature type="domain" description="Transposase IS110-like N-terminal" evidence="2">
    <location>
        <begin position="6"/>
        <end position="158"/>
    </location>
</feature>
<dbReference type="OrthoDB" id="964423at2"/>
<gene>
    <name evidence="4" type="ORF">EHV08_05050</name>
</gene>